<proteinExistence type="inferred from homology"/>
<dbReference type="Pfam" id="PF00593">
    <property type="entry name" value="TonB_dep_Rec_b-barrel"/>
    <property type="match status" value="1"/>
</dbReference>
<dbReference type="InterPro" id="IPR000531">
    <property type="entry name" value="Beta-barrel_TonB"/>
</dbReference>
<dbReference type="InterPro" id="IPR037066">
    <property type="entry name" value="Plug_dom_sf"/>
</dbReference>
<feature type="domain" description="TonB-dependent receptor plug" evidence="12">
    <location>
        <begin position="61"/>
        <end position="174"/>
    </location>
</feature>
<dbReference type="Gene3D" id="2.170.130.10">
    <property type="entry name" value="TonB-dependent receptor, plug domain"/>
    <property type="match status" value="1"/>
</dbReference>
<comment type="subcellular location">
    <subcellularLocation>
        <location evidence="1 8">Cell outer membrane</location>
        <topology evidence="1 8">Multi-pass membrane protein</topology>
    </subcellularLocation>
</comment>
<organism evidence="13 14">
    <name type="scientific">Sphingomonas canadensis</name>
    <dbReference type="NCBI Taxonomy" id="1219257"/>
    <lineage>
        <taxon>Bacteria</taxon>
        <taxon>Pseudomonadati</taxon>
        <taxon>Pseudomonadota</taxon>
        <taxon>Alphaproteobacteria</taxon>
        <taxon>Sphingomonadales</taxon>
        <taxon>Sphingomonadaceae</taxon>
        <taxon>Sphingomonas</taxon>
    </lineage>
</organism>
<feature type="chain" id="PRO_5045418618" evidence="10">
    <location>
        <begin position="29"/>
        <end position="915"/>
    </location>
</feature>
<evidence type="ECO:0000313" key="13">
    <source>
        <dbReference type="EMBL" id="MFD0946509.1"/>
    </source>
</evidence>
<evidence type="ECO:0000256" key="1">
    <source>
        <dbReference type="ARBA" id="ARBA00004571"/>
    </source>
</evidence>
<feature type="domain" description="TonB-dependent receptor-like beta-barrel" evidence="11">
    <location>
        <begin position="360"/>
        <end position="884"/>
    </location>
</feature>
<protein>
    <submittedName>
        <fullName evidence="13">TonB-dependent receptor domain-containing protein</fullName>
    </submittedName>
</protein>
<evidence type="ECO:0000256" key="4">
    <source>
        <dbReference type="ARBA" id="ARBA00022692"/>
    </source>
</evidence>
<evidence type="ECO:0000256" key="9">
    <source>
        <dbReference type="RuleBase" id="RU003357"/>
    </source>
</evidence>
<evidence type="ECO:0000256" key="5">
    <source>
        <dbReference type="ARBA" id="ARBA00023077"/>
    </source>
</evidence>
<keyword evidence="13" id="KW-0675">Receptor</keyword>
<evidence type="ECO:0000256" key="7">
    <source>
        <dbReference type="ARBA" id="ARBA00023237"/>
    </source>
</evidence>
<comment type="similarity">
    <text evidence="8 9">Belongs to the TonB-dependent receptor family.</text>
</comment>
<dbReference type="Pfam" id="PF07715">
    <property type="entry name" value="Plug"/>
    <property type="match status" value="1"/>
</dbReference>
<dbReference type="EMBL" id="JBHTJG010000003">
    <property type="protein sequence ID" value="MFD0946509.1"/>
    <property type="molecule type" value="Genomic_DNA"/>
</dbReference>
<keyword evidence="6 8" id="KW-0472">Membrane</keyword>
<gene>
    <name evidence="13" type="ORF">ACFQ1E_09190</name>
</gene>
<evidence type="ECO:0000256" key="10">
    <source>
        <dbReference type="SAM" id="SignalP"/>
    </source>
</evidence>
<dbReference type="SUPFAM" id="SSF56935">
    <property type="entry name" value="Porins"/>
    <property type="match status" value="1"/>
</dbReference>
<evidence type="ECO:0000256" key="3">
    <source>
        <dbReference type="ARBA" id="ARBA00022452"/>
    </source>
</evidence>
<evidence type="ECO:0000256" key="2">
    <source>
        <dbReference type="ARBA" id="ARBA00022448"/>
    </source>
</evidence>
<dbReference type="InterPro" id="IPR012910">
    <property type="entry name" value="Plug_dom"/>
</dbReference>
<keyword evidence="5 9" id="KW-0798">TonB box</keyword>
<sequence length="915" mass="97676">MIATECSKRFAAKLMTAALAGCAMPALAQAQDADAPRAEAAPAEEGEIIVTGSRVERAGYDAPTPTTIVGQAEIELRAPIRTIELLDDLPQFYGNANPSSQGVGSTGTGGQSFANMRALGANRTLVLFNGQRFVPTTGIGTVDIALLPEILIRRVDVVTGGASAAYGSDAVAGVVNFAVDNGYRGLKGVVQAGVTDEGDGGFQKAGFAWGGQLAEGFSVVLGGEYFRSDGVPPNSRAQDAVDVIPNPAYVPGNGQPALLLRKYAYEGRSTKGGLIVGGALANIQFLPGGATSTYTPCSSLSSSALQFCDSRQNLPYKQAFQYLDAPQERYNGYGRLAYEVSSGTTIQADLLYAHSDTNYNSVPPYTATYGLRTIYRDNAYLPASVRQLMVSKNVSSFSLGSGFDFLYPVHVIRDNSVWRGSLGFESELGGSWKLDGYAAYGASVDNFALEHDTINDKFNMALDAVVNPANGQIVCRSTLTNPGNGCVPINVFGGDQVTSAAKEYIVGTAWARLVSKQFSAALNLSAEPVSTWAGPVSIAVGIEYRDENVRQKADDISAVKGFANGNPQSFAGSADVKEAYGEIVVPLAKDASFARTLELNAAGRVTDYSYSGTVTTWKVGLNYEPLEGLRFRGTRSRDIRAPNITELFAGGLRTAPTVVDPTTGVQQRTIGYPVGNPNLTPEIADTTAAGLVVEPMFLRGFQASIDYYRINIRDAVGAVSAQNTLDFCFAGDAVYCALVARDNAGALVSIDLPKLNIGTLRTSGIDFEARYALPLGGSKQLIFRGLATRLLKYKTQSDVSTTVVDQLGAIQPRWSGNFTLNYRTDQTSVFLSARYLGSAVFSNEESSKPDLNDIKAQVYFNATVEQTIDLGDTEMRLFLNVKNLFDKAPPYGFEFDGGNYDLIGRRFVAGVRFSL</sequence>
<keyword evidence="7 8" id="KW-0998">Cell outer membrane</keyword>
<dbReference type="Proteomes" id="UP001596977">
    <property type="component" value="Unassembled WGS sequence"/>
</dbReference>
<dbReference type="Gene3D" id="2.40.170.20">
    <property type="entry name" value="TonB-dependent receptor, beta-barrel domain"/>
    <property type="match status" value="1"/>
</dbReference>
<comment type="caution">
    <text evidence="13">The sequence shown here is derived from an EMBL/GenBank/DDBJ whole genome shotgun (WGS) entry which is preliminary data.</text>
</comment>
<name>A0ABW3HB30_9SPHN</name>
<evidence type="ECO:0000256" key="6">
    <source>
        <dbReference type="ARBA" id="ARBA00023136"/>
    </source>
</evidence>
<dbReference type="PROSITE" id="PS52016">
    <property type="entry name" value="TONB_DEPENDENT_REC_3"/>
    <property type="match status" value="1"/>
</dbReference>
<dbReference type="PANTHER" id="PTHR47234">
    <property type="match status" value="1"/>
</dbReference>
<dbReference type="PANTHER" id="PTHR47234:SF3">
    <property type="entry name" value="SECRETIN_TONB SHORT N-TERMINAL DOMAIN-CONTAINING PROTEIN"/>
    <property type="match status" value="1"/>
</dbReference>
<feature type="signal peptide" evidence="10">
    <location>
        <begin position="1"/>
        <end position="28"/>
    </location>
</feature>
<keyword evidence="3 8" id="KW-1134">Transmembrane beta strand</keyword>
<keyword evidence="14" id="KW-1185">Reference proteome</keyword>
<dbReference type="InterPro" id="IPR036942">
    <property type="entry name" value="Beta-barrel_TonB_sf"/>
</dbReference>
<evidence type="ECO:0000313" key="14">
    <source>
        <dbReference type="Proteomes" id="UP001596977"/>
    </source>
</evidence>
<reference evidence="14" key="1">
    <citation type="journal article" date="2019" name="Int. J. Syst. Evol. Microbiol.">
        <title>The Global Catalogue of Microorganisms (GCM) 10K type strain sequencing project: providing services to taxonomists for standard genome sequencing and annotation.</title>
        <authorList>
            <consortium name="The Broad Institute Genomics Platform"/>
            <consortium name="The Broad Institute Genome Sequencing Center for Infectious Disease"/>
            <person name="Wu L."/>
            <person name="Ma J."/>
        </authorList>
    </citation>
    <scope>NUCLEOTIDE SEQUENCE [LARGE SCALE GENOMIC DNA]</scope>
    <source>
        <strain evidence="14">CCUG 62982</strain>
    </source>
</reference>
<dbReference type="InterPro" id="IPR039426">
    <property type="entry name" value="TonB-dep_rcpt-like"/>
</dbReference>
<evidence type="ECO:0000259" key="11">
    <source>
        <dbReference type="Pfam" id="PF00593"/>
    </source>
</evidence>
<evidence type="ECO:0000256" key="8">
    <source>
        <dbReference type="PROSITE-ProRule" id="PRU01360"/>
    </source>
</evidence>
<accession>A0ABW3HB30</accession>
<evidence type="ECO:0000259" key="12">
    <source>
        <dbReference type="Pfam" id="PF07715"/>
    </source>
</evidence>
<keyword evidence="4 8" id="KW-0812">Transmembrane</keyword>
<keyword evidence="10" id="KW-0732">Signal</keyword>
<keyword evidence="2 8" id="KW-0813">Transport</keyword>